<feature type="domain" description="Ribonucleotide reductase large subunit C-terminal" evidence="2">
    <location>
        <begin position="225"/>
        <end position="391"/>
    </location>
</feature>
<dbReference type="RefSeq" id="WP_111749918.1">
    <property type="nucleotide sequence ID" value="NZ_PTPX01000012.1"/>
</dbReference>
<proteinExistence type="inferred from homology"/>
<keyword evidence="4" id="KW-1185">Reference proteome</keyword>
<dbReference type="PRINTS" id="PR01183">
    <property type="entry name" value="RIBORDTASEM1"/>
</dbReference>
<evidence type="ECO:0000313" key="3">
    <source>
        <dbReference type="EMBL" id="RAL18879.1"/>
    </source>
</evidence>
<dbReference type="GO" id="GO:0009263">
    <property type="term" value="P:deoxyribonucleotide biosynthetic process"/>
    <property type="evidence" value="ECO:0007669"/>
    <property type="project" value="TreeGrafter"/>
</dbReference>
<gene>
    <name evidence="3" type="ORF">C5N92_05805</name>
</gene>
<sequence>MTYSNDYYQPKLFQLGYTDVNRPDFEWLNDDSRLFLQRGYLLEGTTALERIRFIAEHAERKLGIEGYADKFYYYMGRGYFSLSSPIWSNFGLDRGLPISCFGSYIGDSIHEIMVTTAEVGMMSKIGGGTSAYFGDIRPRGSAIKNNGKSDGSFNFSKLFDTVIDVISQGTSRKGQFAGYIDIEHGDIDEWLDIHTEGNPIQLMYYGVCVGREWLESMKAGDPYKRQLWAKLLQRKTETGIPYLFFKDNANAGRPDVYKDKNMTVHASNLCTEIMLPSSNDESFVCCLSSMNLLHFDEWKDTDAPEVLTYFLDVVMSEFIEKSADMPFLERANRFARRHRALGIGVLGWHSYLQANNIAFDSFEAMQKNNLIFKTLQEKTLQASKELAERFGEPEILKGYGRRNTTLMSIAPTKSSSFILGSVSPSVEPFKSNYYVKDLAKIKTVYKNPFLEKLLKEKGIDTEEIWESILLNDGSVQHLAELSEHEKEVFKTFSEISQLSVIQQAAQRQKYIDQGQSINIMVHPATPARDLNQLYLTAEELGLKSIYYQYSMSAAQVFNRNLLSCSSCEA</sequence>
<dbReference type="OrthoDB" id="9762933at2"/>
<evidence type="ECO:0000313" key="4">
    <source>
        <dbReference type="Proteomes" id="UP000248689"/>
    </source>
</evidence>
<dbReference type="GO" id="GO:0005971">
    <property type="term" value="C:ribonucleoside-diphosphate reductase complex"/>
    <property type="evidence" value="ECO:0007669"/>
    <property type="project" value="TreeGrafter"/>
</dbReference>
<dbReference type="NCBIfam" id="NF006577">
    <property type="entry name" value="PRK09102.1"/>
    <property type="match status" value="1"/>
</dbReference>
<dbReference type="InterPro" id="IPR013350">
    <property type="entry name" value="RNR_alpha"/>
</dbReference>
<protein>
    <submittedName>
        <fullName evidence="3">Ribonucleoside-diphosphate reductase subunit alpha</fullName>
    </submittedName>
</protein>
<dbReference type="GO" id="GO:0005524">
    <property type="term" value="F:ATP binding"/>
    <property type="evidence" value="ECO:0007669"/>
    <property type="project" value="TreeGrafter"/>
</dbReference>
<dbReference type="Gene3D" id="3.20.70.20">
    <property type="match status" value="1"/>
</dbReference>
<dbReference type="AlphaFoldDB" id="A0A328BXT3"/>
<dbReference type="PANTHER" id="PTHR11573:SF6">
    <property type="entry name" value="RIBONUCLEOSIDE-DIPHOSPHATE REDUCTASE LARGE SUBUNIT"/>
    <property type="match status" value="1"/>
</dbReference>
<dbReference type="Pfam" id="PF02867">
    <property type="entry name" value="Ribonuc_red_lgC"/>
    <property type="match status" value="3"/>
</dbReference>
<feature type="domain" description="Ribonucleotide reductase large subunit C-terminal" evidence="2">
    <location>
        <begin position="396"/>
        <end position="547"/>
    </location>
</feature>
<dbReference type="Proteomes" id="UP000248689">
    <property type="component" value="Unassembled WGS sequence"/>
</dbReference>
<dbReference type="InterPro" id="IPR039718">
    <property type="entry name" value="Rrm1"/>
</dbReference>
<dbReference type="GO" id="GO:0004748">
    <property type="term" value="F:ribonucleoside-diphosphate reductase activity, thioredoxin disulfide as acceptor"/>
    <property type="evidence" value="ECO:0007669"/>
    <property type="project" value="TreeGrafter"/>
</dbReference>
<reference evidence="4" key="1">
    <citation type="submission" date="2018-02" db="EMBL/GenBank/DDBJ databases">
        <title>Glaesserella australis sp. nov., isolated from the lungs of pigs.</title>
        <authorList>
            <person name="Turni C."/>
            <person name="Christensen H."/>
        </authorList>
    </citation>
    <scope>NUCLEOTIDE SEQUENCE [LARGE SCALE GENOMIC DNA]</scope>
    <source>
        <strain evidence="4">HS4635</strain>
    </source>
</reference>
<name>A0A328BXT3_9PAST</name>
<comment type="similarity">
    <text evidence="1">Belongs to the ribonucleoside diphosphate reductase large chain family.</text>
</comment>
<comment type="caution">
    <text evidence="3">The sequence shown here is derived from an EMBL/GenBank/DDBJ whole genome shotgun (WGS) entry which is preliminary data.</text>
</comment>
<accession>A0A328BXT3</accession>
<evidence type="ECO:0000256" key="1">
    <source>
        <dbReference type="ARBA" id="ARBA00010406"/>
    </source>
</evidence>
<dbReference type="EMBL" id="PTPX01000012">
    <property type="protein sequence ID" value="RAL18879.1"/>
    <property type="molecule type" value="Genomic_DNA"/>
</dbReference>
<dbReference type="SUPFAM" id="SSF51998">
    <property type="entry name" value="PFL-like glycyl radical enzymes"/>
    <property type="match status" value="1"/>
</dbReference>
<evidence type="ECO:0000259" key="2">
    <source>
        <dbReference type="Pfam" id="PF02867"/>
    </source>
</evidence>
<dbReference type="InterPro" id="IPR000788">
    <property type="entry name" value="RNR_lg_C"/>
</dbReference>
<dbReference type="CDD" id="cd01679">
    <property type="entry name" value="RNR_I"/>
    <property type="match status" value="1"/>
</dbReference>
<organism evidence="3 4">
    <name type="scientific">Glaesserella australis</name>
    <dbReference type="NCBI Taxonomy" id="2094024"/>
    <lineage>
        <taxon>Bacteria</taxon>
        <taxon>Pseudomonadati</taxon>
        <taxon>Pseudomonadota</taxon>
        <taxon>Gammaproteobacteria</taxon>
        <taxon>Pasteurellales</taxon>
        <taxon>Pasteurellaceae</taxon>
        <taxon>Glaesserella</taxon>
    </lineage>
</organism>
<dbReference type="PANTHER" id="PTHR11573">
    <property type="entry name" value="RIBONUCLEOSIDE-DIPHOSPHATE REDUCTASE LARGE CHAIN"/>
    <property type="match status" value="1"/>
</dbReference>
<feature type="domain" description="Ribonucleotide reductase large subunit C-terminal" evidence="2">
    <location>
        <begin position="99"/>
        <end position="220"/>
    </location>
</feature>
<dbReference type="NCBIfam" id="TIGR02510">
    <property type="entry name" value="NrdE-prime"/>
    <property type="match status" value="1"/>
</dbReference>